<dbReference type="EMBL" id="FPBH01000004">
    <property type="protein sequence ID" value="SFT82059.1"/>
    <property type="molecule type" value="Genomic_DNA"/>
</dbReference>
<evidence type="ECO:0000259" key="4">
    <source>
        <dbReference type="PROSITE" id="PS50110"/>
    </source>
</evidence>
<dbReference type="GO" id="GO:0000156">
    <property type="term" value="F:phosphorelay response regulator activity"/>
    <property type="evidence" value="ECO:0007669"/>
    <property type="project" value="TreeGrafter"/>
</dbReference>
<accession>A0A1I7B4F6</accession>
<dbReference type="InterPro" id="IPR001867">
    <property type="entry name" value="OmpR/PhoB-type_DNA-bd"/>
</dbReference>
<dbReference type="Proteomes" id="UP000198844">
    <property type="component" value="Unassembled WGS sequence"/>
</dbReference>
<dbReference type="PANTHER" id="PTHR48111">
    <property type="entry name" value="REGULATOR OF RPOS"/>
    <property type="match status" value="1"/>
</dbReference>
<dbReference type="InterPro" id="IPR001789">
    <property type="entry name" value="Sig_transdc_resp-reg_receiver"/>
</dbReference>
<proteinExistence type="predicted"/>
<dbReference type="CDD" id="cd00383">
    <property type="entry name" value="trans_reg_C"/>
    <property type="match status" value="1"/>
</dbReference>
<feature type="domain" description="OmpR/PhoB-type" evidence="5">
    <location>
        <begin position="125"/>
        <end position="223"/>
    </location>
</feature>
<dbReference type="Gene3D" id="3.40.50.2300">
    <property type="match status" value="1"/>
</dbReference>
<evidence type="ECO:0000256" key="2">
    <source>
        <dbReference type="PROSITE-ProRule" id="PRU00169"/>
    </source>
</evidence>
<dbReference type="GO" id="GO:0000976">
    <property type="term" value="F:transcription cis-regulatory region binding"/>
    <property type="evidence" value="ECO:0007669"/>
    <property type="project" value="TreeGrafter"/>
</dbReference>
<dbReference type="Pfam" id="PF00486">
    <property type="entry name" value="Trans_reg_C"/>
    <property type="match status" value="1"/>
</dbReference>
<gene>
    <name evidence="6" type="ORF">SAMN05192563_1004168</name>
</gene>
<feature type="domain" description="Response regulatory" evidence="4">
    <location>
        <begin position="3"/>
        <end position="117"/>
    </location>
</feature>
<evidence type="ECO:0000313" key="7">
    <source>
        <dbReference type="Proteomes" id="UP000198844"/>
    </source>
</evidence>
<dbReference type="SMART" id="SM00448">
    <property type="entry name" value="REC"/>
    <property type="match status" value="1"/>
</dbReference>
<dbReference type="Pfam" id="PF00072">
    <property type="entry name" value="Response_reg"/>
    <property type="match status" value="1"/>
</dbReference>
<dbReference type="PANTHER" id="PTHR48111:SF36">
    <property type="entry name" value="TRANSCRIPTIONAL REGULATORY PROTEIN CUTR"/>
    <property type="match status" value="1"/>
</dbReference>
<evidence type="ECO:0000256" key="1">
    <source>
        <dbReference type="ARBA" id="ARBA00023125"/>
    </source>
</evidence>
<dbReference type="GO" id="GO:0005829">
    <property type="term" value="C:cytosol"/>
    <property type="evidence" value="ECO:0007669"/>
    <property type="project" value="TreeGrafter"/>
</dbReference>
<evidence type="ECO:0000256" key="3">
    <source>
        <dbReference type="PROSITE-ProRule" id="PRU01091"/>
    </source>
</evidence>
<dbReference type="GO" id="GO:0006355">
    <property type="term" value="P:regulation of DNA-templated transcription"/>
    <property type="evidence" value="ECO:0007669"/>
    <property type="project" value="InterPro"/>
</dbReference>
<dbReference type="InterPro" id="IPR036388">
    <property type="entry name" value="WH-like_DNA-bd_sf"/>
</dbReference>
<reference evidence="6 7" key="1">
    <citation type="submission" date="2016-10" db="EMBL/GenBank/DDBJ databases">
        <authorList>
            <person name="de Groot N.N."/>
        </authorList>
    </citation>
    <scope>NUCLEOTIDE SEQUENCE [LARGE SCALE GENOMIC DNA]</scope>
    <source>
        <strain evidence="6 7">LMG 27731</strain>
    </source>
</reference>
<evidence type="ECO:0000313" key="6">
    <source>
        <dbReference type="EMBL" id="SFT82059.1"/>
    </source>
</evidence>
<feature type="DNA-binding region" description="OmpR/PhoB-type" evidence="3">
    <location>
        <begin position="125"/>
        <end position="223"/>
    </location>
</feature>
<name>A0A1I7B4F6_9BURK</name>
<feature type="modified residue" description="4-aspartylphosphate" evidence="2">
    <location>
        <position position="52"/>
    </location>
</feature>
<dbReference type="GO" id="GO:0032993">
    <property type="term" value="C:protein-DNA complex"/>
    <property type="evidence" value="ECO:0007669"/>
    <property type="project" value="TreeGrafter"/>
</dbReference>
<dbReference type="InterPro" id="IPR011006">
    <property type="entry name" value="CheY-like_superfamily"/>
</dbReference>
<dbReference type="SMART" id="SM00862">
    <property type="entry name" value="Trans_reg_C"/>
    <property type="match status" value="1"/>
</dbReference>
<dbReference type="InterPro" id="IPR016032">
    <property type="entry name" value="Sig_transdc_resp-reg_C-effctor"/>
</dbReference>
<keyword evidence="1 3" id="KW-0238">DNA-binding</keyword>
<dbReference type="AlphaFoldDB" id="A0A1I7B4F6"/>
<dbReference type="SUPFAM" id="SSF46894">
    <property type="entry name" value="C-terminal effector domain of the bipartite response regulators"/>
    <property type="match status" value="1"/>
</dbReference>
<dbReference type="SUPFAM" id="SSF52172">
    <property type="entry name" value="CheY-like"/>
    <property type="match status" value="1"/>
</dbReference>
<protein>
    <submittedName>
        <fullName evidence="6">Two component transcriptional regulator, winged helix family</fullName>
    </submittedName>
</protein>
<sequence>MSRVALIEDHKRLAAMVRQALSSAGIETDLFSTVSEASYGVNRGDYAVLIIDRGLPDGDGLTFLRALRAAGQMTPCLMLTARDALHDRVDGLESGADDYVTKPFAMSELVARVRTLMRRPPTLAELVLSFADIIVDPQQRAMCRGAGAVLLAPAELQIMLCLVKAAGRTVRHAALEHAAWGLGEAVTPNALEVTLHRLRKKLTTLGSTTRLANIRGAGFALQAANENGPGDLPDQPVSAKRGV</sequence>
<evidence type="ECO:0000259" key="5">
    <source>
        <dbReference type="PROSITE" id="PS51755"/>
    </source>
</evidence>
<organism evidence="6 7">
    <name type="scientific">Paraburkholderia aspalathi</name>
    <dbReference type="NCBI Taxonomy" id="1324617"/>
    <lineage>
        <taxon>Bacteria</taxon>
        <taxon>Pseudomonadati</taxon>
        <taxon>Pseudomonadota</taxon>
        <taxon>Betaproteobacteria</taxon>
        <taxon>Burkholderiales</taxon>
        <taxon>Burkholderiaceae</taxon>
        <taxon>Paraburkholderia</taxon>
    </lineage>
</organism>
<keyword evidence="2" id="KW-0597">Phosphoprotein</keyword>
<dbReference type="Gene3D" id="6.10.250.690">
    <property type="match status" value="1"/>
</dbReference>
<dbReference type="OrthoDB" id="9802426at2"/>
<dbReference type="Gene3D" id="1.10.10.10">
    <property type="entry name" value="Winged helix-like DNA-binding domain superfamily/Winged helix DNA-binding domain"/>
    <property type="match status" value="1"/>
</dbReference>
<dbReference type="RefSeq" id="WP_093633801.1">
    <property type="nucleotide sequence ID" value="NZ_FPBH01000004.1"/>
</dbReference>
<dbReference type="PROSITE" id="PS51755">
    <property type="entry name" value="OMPR_PHOB"/>
    <property type="match status" value="1"/>
</dbReference>
<dbReference type="PROSITE" id="PS50110">
    <property type="entry name" value="RESPONSE_REGULATORY"/>
    <property type="match status" value="1"/>
</dbReference>
<dbReference type="InterPro" id="IPR039420">
    <property type="entry name" value="WalR-like"/>
</dbReference>